<evidence type="ECO:0000313" key="1">
    <source>
        <dbReference type="EMBL" id="GGH91712.1"/>
    </source>
</evidence>
<dbReference type="RefSeq" id="WP_188563911.1">
    <property type="nucleotide sequence ID" value="NZ_BMGY01000083.1"/>
</dbReference>
<dbReference type="Proteomes" id="UP000637774">
    <property type="component" value="Unassembled WGS sequence"/>
</dbReference>
<name>A0ABQ2AHW9_9BACT</name>
<comment type="caution">
    <text evidence="1">The sequence shown here is derived from an EMBL/GenBank/DDBJ whole genome shotgun (WGS) entry which is preliminary data.</text>
</comment>
<keyword evidence="2" id="KW-1185">Reference proteome</keyword>
<sequence>MKKQAIKLDKALSLDKETIAKLNEDQLGTLEGGMVAGTTITCNAVAEAQAFPNSCGACSCNG</sequence>
<evidence type="ECO:0000313" key="2">
    <source>
        <dbReference type="Proteomes" id="UP000637774"/>
    </source>
</evidence>
<dbReference type="EMBL" id="BMGY01000083">
    <property type="protein sequence ID" value="GGH91712.1"/>
    <property type="molecule type" value="Genomic_DNA"/>
</dbReference>
<organism evidence="1 2">
    <name type="scientific">Hymenobacter frigidus</name>
    <dbReference type="NCBI Taxonomy" id="1524095"/>
    <lineage>
        <taxon>Bacteria</taxon>
        <taxon>Pseudomonadati</taxon>
        <taxon>Bacteroidota</taxon>
        <taxon>Cytophagia</taxon>
        <taxon>Cytophagales</taxon>
        <taxon>Hymenobacteraceae</taxon>
        <taxon>Hymenobacter</taxon>
    </lineage>
</organism>
<evidence type="ECO:0008006" key="3">
    <source>
        <dbReference type="Google" id="ProtNLM"/>
    </source>
</evidence>
<proteinExistence type="predicted"/>
<accession>A0ABQ2AHW9</accession>
<dbReference type="InterPro" id="IPR058238">
    <property type="entry name" value="Lant_leader_dom"/>
</dbReference>
<reference evidence="2" key="1">
    <citation type="journal article" date="2019" name="Int. J. Syst. Evol. Microbiol.">
        <title>The Global Catalogue of Microorganisms (GCM) 10K type strain sequencing project: providing services to taxonomists for standard genome sequencing and annotation.</title>
        <authorList>
            <consortium name="The Broad Institute Genomics Platform"/>
            <consortium name="The Broad Institute Genome Sequencing Center for Infectious Disease"/>
            <person name="Wu L."/>
            <person name="Ma J."/>
        </authorList>
    </citation>
    <scope>NUCLEOTIDE SEQUENCE [LARGE SCALE GENOMIC DNA]</scope>
    <source>
        <strain evidence="2">CGMCC 1.14966</strain>
    </source>
</reference>
<protein>
    <recommendedName>
        <fullName evidence="3">Class I lanthipeptide</fullName>
    </recommendedName>
</protein>
<gene>
    <name evidence="1" type="ORF">GCM10011495_40420</name>
</gene>
<dbReference type="NCBIfam" id="NF038153">
    <property type="entry name" value="lant_leader_L1a"/>
    <property type="match status" value="1"/>
</dbReference>